<dbReference type="AlphaFoldDB" id="A0A177IDG3"/>
<organism evidence="1 2">
    <name type="scientific">Corynebacterium stationis</name>
    <dbReference type="NCBI Taxonomy" id="1705"/>
    <lineage>
        <taxon>Bacteria</taxon>
        <taxon>Bacillati</taxon>
        <taxon>Actinomycetota</taxon>
        <taxon>Actinomycetes</taxon>
        <taxon>Mycobacteriales</taxon>
        <taxon>Corynebacteriaceae</taxon>
        <taxon>Corynebacterium</taxon>
    </lineage>
</organism>
<name>A0A177IDG3_9CORY</name>
<reference evidence="2" key="1">
    <citation type="submission" date="2016-02" db="EMBL/GenBank/DDBJ databases">
        <authorList>
            <person name="Kaur G."/>
            <person name="Nair G.R."/>
            <person name="Mayilraj S."/>
        </authorList>
    </citation>
    <scope>NUCLEOTIDE SEQUENCE [LARGE SCALE GENOMIC DNA]</scope>
    <source>
        <strain evidence="2">GA-15</strain>
    </source>
</reference>
<proteinExistence type="predicted"/>
<accession>A0A177IDG3</accession>
<gene>
    <name evidence="1" type="ORF">AYJ05_01465</name>
</gene>
<protein>
    <submittedName>
        <fullName evidence="1">Uncharacterized protein</fullName>
    </submittedName>
</protein>
<evidence type="ECO:0000313" key="1">
    <source>
        <dbReference type="EMBL" id="OAH26135.1"/>
    </source>
</evidence>
<comment type="caution">
    <text evidence="1">The sequence shown here is derived from an EMBL/GenBank/DDBJ whole genome shotgun (WGS) entry which is preliminary data.</text>
</comment>
<keyword evidence="2" id="KW-1185">Reference proteome</keyword>
<sequence length="133" mass="14347">MGNTVHQRCVQCDSNTRSGGFLRVGIFLVSGLGKRRGVECLGDELFRGLDGLTNTGCNKRLADDNRVSIFDVFGGEVSFDADGAVGLNLDVITQLRGGSFKVFYRHVGVDDSGEAGRNREDERGLLLSVIPPI</sequence>
<dbReference type="EMBL" id="LSTQ01000024">
    <property type="protein sequence ID" value="OAH26135.1"/>
    <property type="molecule type" value="Genomic_DNA"/>
</dbReference>
<dbReference type="Proteomes" id="UP000076947">
    <property type="component" value="Unassembled WGS sequence"/>
</dbReference>
<evidence type="ECO:0000313" key="2">
    <source>
        <dbReference type="Proteomes" id="UP000076947"/>
    </source>
</evidence>